<keyword evidence="3" id="KW-1185">Reference proteome</keyword>
<protein>
    <submittedName>
        <fullName evidence="2">Uncharacterized protein</fullName>
    </submittedName>
</protein>
<dbReference type="EMBL" id="JAVYJV010000012">
    <property type="protein sequence ID" value="KAK4357359.1"/>
    <property type="molecule type" value="Genomic_DNA"/>
</dbReference>
<dbReference type="AlphaFoldDB" id="A0AAE1RRS4"/>
<dbReference type="SUPFAM" id="SSF54506">
    <property type="entry name" value="Diaminopimelate epimerase-like"/>
    <property type="match status" value="1"/>
</dbReference>
<feature type="region of interest" description="Disordered" evidence="1">
    <location>
        <begin position="123"/>
        <end position="144"/>
    </location>
</feature>
<name>A0AAE1RRS4_9SOLA</name>
<accession>A0AAE1RRS4</accession>
<dbReference type="Gene3D" id="3.10.310.10">
    <property type="entry name" value="Diaminopimelate Epimerase, Chain A, domain 1"/>
    <property type="match status" value="1"/>
</dbReference>
<evidence type="ECO:0000256" key="1">
    <source>
        <dbReference type="SAM" id="MobiDB-lite"/>
    </source>
</evidence>
<evidence type="ECO:0000313" key="3">
    <source>
        <dbReference type="Proteomes" id="UP001291623"/>
    </source>
</evidence>
<sequence>MANKPVNHYFAALIGELKGHYMTFKWPLHGHLKRPFLHYYKLRHLAQFYTLFKNNNSEILVDLCGHATLAAAHFLFAYGLVNTDIDYCRWGNGGRRRGSGGCCCPASGGRYCPAHWVPDVPVAQPSGTPPPPPSPSPDQPTSRLIPILCSPMLGPQLYYPRSS</sequence>
<gene>
    <name evidence="2" type="ORF">RND71_022969</name>
</gene>
<dbReference type="Proteomes" id="UP001291623">
    <property type="component" value="Unassembled WGS sequence"/>
</dbReference>
<proteinExistence type="predicted"/>
<feature type="compositionally biased region" description="Pro residues" evidence="1">
    <location>
        <begin position="127"/>
        <end position="138"/>
    </location>
</feature>
<reference evidence="2" key="1">
    <citation type="submission" date="2023-12" db="EMBL/GenBank/DDBJ databases">
        <title>Genome assembly of Anisodus tanguticus.</title>
        <authorList>
            <person name="Wang Y.-J."/>
        </authorList>
    </citation>
    <scope>NUCLEOTIDE SEQUENCE</scope>
    <source>
        <strain evidence="2">KB-2021</strain>
        <tissue evidence="2">Leaf</tissue>
    </source>
</reference>
<comment type="caution">
    <text evidence="2">The sequence shown here is derived from an EMBL/GenBank/DDBJ whole genome shotgun (WGS) entry which is preliminary data.</text>
</comment>
<organism evidence="2 3">
    <name type="scientific">Anisodus tanguticus</name>
    <dbReference type="NCBI Taxonomy" id="243964"/>
    <lineage>
        <taxon>Eukaryota</taxon>
        <taxon>Viridiplantae</taxon>
        <taxon>Streptophyta</taxon>
        <taxon>Embryophyta</taxon>
        <taxon>Tracheophyta</taxon>
        <taxon>Spermatophyta</taxon>
        <taxon>Magnoliopsida</taxon>
        <taxon>eudicotyledons</taxon>
        <taxon>Gunneridae</taxon>
        <taxon>Pentapetalae</taxon>
        <taxon>asterids</taxon>
        <taxon>lamiids</taxon>
        <taxon>Solanales</taxon>
        <taxon>Solanaceae</taxon>
        <taxon>Solanoideae</taxon>
        <taxon>Hyoscyameae</taxon>
        <taxon>Anisodus</taxon>
    </lineage>
</organism>
<evidence type="ECO:0000313" key="2">
    <source>
        <dbReference type="EMBL" id="KAK4357359.1"/>
    </source>
</evidence>